<evidence type="ECO:0000256" key="3">
    <source>
        <dbReference type="ARBA" id="ARBA00023237"/>
    </source>
</evidence>
<evidence type="ECO:0000256" key="1">
    <source>
        <dbReference type="ARBA" id="ARBA00004442"/>
    </source>
</evidence>
<feature type="domain" description="Outer membrane protein beta-barrel" evidence="6">
    <location>
        <begin position="307"/>
        <end position="710"/>
    </location>
</feature>
<feature type="compositionally biased region" description="Basic and acidic residues" evidence="4">
    <location>
        <begin position="724"/>
        <end position="739"/>
    </location>
</feature>
<dbReference type="InterPro" id="IPR037066">
    <property type="entry name" value="Plug_dom_sf"/>
</dbReference>
<keyword evidence="5" id="KW-0732">Signal</keyword>
<dbReference type="InterPro" id="IPR036942">
    <property type="entry name" value="Beta-barrel_TonB_sf"/>
</dbReference>
<evidence type="ECO:0000256" key="5">
    <source>
        <dbReference type="SAM" id="SignalP"/>
    </source>
</evidence>
<gene>
    <name evidence="7" type="ORF">CLV32_0205</name>
</gene>
<reference evidence="7 8" key="1">
    <citation type="submission" date="2019-03" db="EMBL/GenBank/DDBJ databases">
        <title>Genomic Encyclopedia of Archaeal and Bacterial Type Strains, Phase II (KMG-II): from individual species to whole genera.</title>
        <authorList>
            <person name="Goeker M."/>
        </authorList>
    </citation>
    <scope>NUCLEOTIDE SEQUENCE [LARGE SCALE GENOMIC DNA]</scope>
    <source>
        <strain evidence="7 8">DSM 19034</strain>
    </source>
</reference>
<dbReference type="Proteomes" id="UP000295499">
    <property type="component" value="Unassembled WGS sequence"/>
</dbReference>
<dbReference type="PANTHER" id="PTHR40980:SF4">
    <property type="entry name" value="TONB-DEPENDENT RECEPTOR-LIKE BETA-BARREL DOMAIN-CONTAINING PROTEIN"/>
    <property type="match status" value="1"/>
</dbReference>
<keyword evidence="3" id="KW-0998">Cell outer membrane</keyword>
<dbReference type="PANTHER" id="PTHR40980">
    <property type="entry name" value="PLUG DOMAIN-CONTAINING PROTEIN"/>
    <property type="match status" value="1"/>
</dbReference>
<dbReference type="OrthoDB" id="606851at2"/>
<dbReference type="SUPFAM" id="SSF56935">
    <property type="entry name" value="Porins"/>
    <property type="match status" value="1"/>
</dbReference>
<feature type="chain" id="PRO_5020426911" evidence="5">
    <location>
        <begin position="25"/>
        <end position="739"/>
    </location>
</feature>
<organism evidence="7 8">
    <name type="scientific">Pedobacter duraquae</name>
    <dbReference type="NCBI Taxonomy" id="425511"/>
    <lineage>
        <taxon>Bacteria</taxon>
        <taxon>Pseudomonadati</taxon>
        <taxon>Bacteroidota</taxon>
        <taxon>Sphingobacteriia</taxon>
        <taxon>Sphingobacteriales</taxon>
        <taxon>Sphingobacteriaceae</taxon>
        <taxon>Pedobacter</taxon>
    </lineage>
</organism>
<keyword evidence="2" id="KW-0472">Membrane</keyword>
<dbReference type="AlphaFoldDB" id="A0A4R6INS8"/>
<dbReference type="Gene3D" id="2.40.170.20">
    <property type="entry name" value="TonB-dependent receptor, beta-barrel domain"/>
    <property type="match status" value="1"/>
</dbReference>
<dbReference type="EMBL" id="SNWM01000001">
    <property type="protein sequence ID" value="TDO23919.1"/>
    <property type="molecule type" value="Genomic_DNA"/>
</dbReference>
<evidence type="ECO:0000313" key="8">
    <source>
        <dbReference type="Proteomes" id="UP000295499"/>
    </source>
</evidence>
<feature type="region of interest" description="Disordered" evidence="4">
    <location>
        <begin position="720"/>
        <end position="739"/>
    </location>
</feature>
<comment type="caution">
    <text evidence="7">The sequence shown here is derived from an EMBL/GenBank/DDBJ whole genome shotgun (WGS) entry which is preliminary data.</text>
</comment>
<accession>A0A4R6INS8</accession>
<evidence type="ECO:0000313" key="7">
    <source>
        <dbReference type="EMBL" id="TDO23919.1"/>
    </source>
</evidence>
<proteinExistence type="predicted"/>
<comment type="subcellular location">
    <subcellularLocation>
        <location evidence="1">Cell outer membrane</location>
    </subcellularLocation>
</comment>
<keyword evidence="8" id="KW-1185">Reference proteome</keyword>
<name>A0A4R6INS8_9SPHI</name>
<keyword evidence="7" id="KW-0675">Receptor</keyword>
<evidence type="ECO:0000259" key="6">
    <source>
        <dbReference type="Pfam" id="PF14905"/>
    </source>
</evidence>
<protein>
    <submittedName>
        <fullName evidence="7">Outer membrane receptor protein involved in Fe transport</fullName>
    </submittedName>
</protein>
<feature type="signal peptide" evidence="5">
    <location>
        <begin position="1"/>
        <end position="24"/>
    </location>
</feature>
<sequence>MLMKIIFKVILTLWLCYASNLAFSQATQMPQKAKSDTLKLKEVVISAQRKFIQQKTDRTVINVSALISTAGTSVLEILTLAPGVSVDQNGTITMKGKQGVMVLIDDKLSYLSGADLEAYLRSLSSDIVQEIELMTNPPAKYDASGNAGVINIKTKKQQVKGFNIGVNLSLRQTKVAATNNSMDMNFRKGKVNVFGNFAYTIRNGYADVNIYRQYKDEVGNPLNSFNQDTHFQRRGYGFLATAGADYFASEHTTFGIAVKGLSRYPENLSTSIGHISNSAGAVISTITSENHEKGNFKNGGLNLNYRRTFDNKGAELSGSLDYLNYTTLNNQNFSAQSYDIAPLSLVHDSLFGHLPSGINIYAGKMDFSQTLATGWKLESGIKSSYTNSDNLAEYFNVVAQAEIPDYEKTNHFKYQESINAGYLNLNKDFKRLNIQAGLRIEQTSAKGHQFGNIQRPDSAFQRNYLNLFPTFYALYKIDSTAMHQVKFNYGRRIDRPYYQDLNPFISPLDKFTYYVGNPYLKPSFSDNFELSYIFKNRLTMSTHYSSSHDAVNETIEIANGNYYSRPGNIGNVQVYGISVDGNYAPTRWLSLQLNGELSNIKSKSDFYTGTLNTSGYFTYLQALIQLSAGKGWSGQLDGNYQSRQTNAQFLTAAKGRLNAALAKKISASLQLKISVSDILYTNINKGTINNLKNTEATYKNLGDTRVGILSVSMRFGKAVKGQRRHDAGSADTEQGRVKN</sequence>
<dbReference type="Gene3D" id="2.170.130.10">
    <property type="entry name" value="TonB-dependent receptor, plug domain"/>
    <property type="match status" value="1"/>
</dbReference>
<dbReference type="GO" id="GO:0009279">
    <property type="term" value="C:cell outer membrane"/>
    <property type="evidence" value="ECO:0007669"/>
    <property type="project" value="UniProtKB-SubCell"/>
</dbReference>
<evidence type="ECO:0000256" key="2">
    <source>
        <dbReference type="ARBA" id="ARBA00023136"/>
    </source>
</evidence>
<dbReference type="InterPro" id="IPR041700">
    <property type="entry name" value="OMP_b-brl_3"/>
</dbReference>
<evidence type="ECO:0000256" key="4">
    <source>
        <dbReference type="SAM" id="MobiDB-lite"/>
    </source>
</evidence>
<dbReference type="Pfam" id="PF14905">
    <property type="entry name" value="OMP_b-brl_3"/>
    <property type="match status" value="1"/>
</dbReference>